<dbReference type="PANTHER" id="PTHR34322:SF2">
    <property type="entry name" value="TRANSPOSASE IS200-LIKE DOMAIN-CONTAINING PROTEIN"/>
    <property type="match status" value="1"/>
</dbReference>
<dbReference type="Proteomes" id="UP001431449">
    <property type="component" value="Unassembled WGS sequence"/>
</dbReference>
<dbReference type="InterPro" id="IPR036515">
    <property type="entry name" value="Transposase_17_sf"/>
</dbReference>
<evidence type="ECO:0000259" key="1">
    <source>
        <dbReference type="SMART" id="SM01321"/>
    </source>
</evidence>
<sequence>MGYPRSQLVSPGVAGAFHCVSRCVRRAFLCGSDPLSGRSFDHRKDWIEARLLELAGIFSISVLAYAVMSNHVHVVLRVDPENADGWTDDEVAARWVRLFPARVDGEIDAEACRRKAWMLTGNAERMAVLRQRLADLSWFMRCLSEPLARLANGEDRCTGRFWEGRFRCQALLDDEAVLACMAYVDLNPVRAGLAEDLAGSKHTSIHRRLSAHATAQAQPLREVAGPAAIGFLPISEADYIRLVDWAGRQLNPGKRGMIASNAPPALPGHIEAEKWLDKVSGIESRFCRAIGSAQALLDKAQEIGQRWLMVRRVARQPM</sequence>
<dbReference type="Gene3D" id="3.30.70.1290">
    <property type="entry name" value="Transposase IS200-like"/>
    <property type="match status" value="1"/>
</dbReference>
<feature type="domain" description="Transposase IS200-like" evidence="1">
    <location>
        <begin position="13"/>
        <end position="187"/>
    </location>
</feature>
<accession>A0ABT0GCP0</accession>
<dbReference type="EMBL" id="JALNMH010000001">
    <property type="protein sequence ID" value="MCK7592294.1"/>
    <property type="molecule type" value="Genomic_DNA"/>
</dbReference>
<evidence type="ECO:0000313" key="3">
    <source>
        <dbReference type="Proteomes" id="UP001431449"/>
    </source>
</evidence>
<comment type="caution">
    <text evidence="2">The sequence shown here is derived from an EMBL/GenBank/DDBJ whole genome shotgun (WGS) entry which is preliminary data.</text>
</comment>
<evidence type="ECO:0000313" key="2">
    <source>
        <dbReference type="EMBL" id="MCK7592294.1"/>
    </source>
</evidence>
<dbReference type="SUPFAM" id="SSF143422">
    <property type="entry name" value="Transposase IS200-like"/>
    <property type="match status" value="1"/>
</dbReference>
<reference evidence="2" key="1">
    <citation type="submission" date="2022-04" db="EMBL/GenBank/DDBJ databases">
        <title>Lysobacter sp. CAU 1642 isolated from sea sand.</title>
        <authorList>
            <person name="Kim W."/>
        </authorList>
    </citation>
    <scope>NUCLEOTIDE SEQUENCE</scope>
    <source>
        <strain evidence="2">CAU 1642</strain>
    </source>
</reference>
<keyword evidence="3" id="KW-1185">Reference proteome</keyword>
<protein>
    <submittedName>
        <fullName evidence="2">Transposase</fullName>
    </submittedName>
</protein>
<dbReference type="SMART" id="SM01321">
    <property type="entry name" value="Y1_Tnp"/>
    <property type="match status" value="1"/>
</dbReference>
<proteinExistence type="predicted"/>
<dbReference type="InterPro" id="IPR002686">
    <property type="entry name" value="Transposase_17"/>
</dbReference>
<name>A0ABT0GCP0_9GAMM</name>
<dbReference type="RefSeq" id="WP_248204353.1">
    <property type="nucleotide sequence ID" value="NZ_JALNMH010000001.1"/>
</dbReference>
<dbReference type="PANTHER" id="PTHR34322">
    <property type="entry name" value="TRANSPOSASE, Y1_TNP DOMAIN-CONTAINING"/>
    <property type="match status" value="1"/>
</dbReference>
<organism evidence="2 3">
    <name type="scientific">Pseudomarimonas salicorniae</name>
    <dbReference type="NCBI Taxonomy" id="2933270"/>
    <lineage>
        <taxon>Bacteria</taxon>
        <taxon>Pseudomonadati</taxon>
        <taxon>Pseudomonadota</taxon>
        <taxon>Gammaproteobacteria</taxon>
        <taxon>Lysobacterales</taxon>
        <taxon>Lysobacteraceae</taxon>
        <taxon>Pseudomarimonas</taxon>
    </lineage>
</organism>
<gene>
    <name evidence="2" type="ORF">M0G41_01270</name>
</gene>